<dbReference type="Gene3D" id="1.20.1070.10">
    <property type="entry name" value="Rhodopsin 7-helix transmembrane proteins"/>
    <property type="match status" value="1"/>
</dbReference>
<reference evidence="10" key="1">
    <citation type="submission" date="2015-07" db="EMBL/GenBank/DDBJ databases">
        <title>MeaNS - Measles Nucleotide Surveillance Program.</title>
        <authorList>
            <person name="Tran T."/>
            <person name="Druce J."/>
        </authorList>
    </citation>
    <scope>NUCLEOTIDE SEQUENCE</scope>
    <source>
        <strain evidence="10">UCB-OBI-ISO-001</strain>
        <tissue evidence="10">Gonad</tissue>
    </source>
</reference>
<keyword evidence="7" id="KW-0807">Transducer</keyword>
<dbReference type="InterPro" id="IPR017452">
    <property type="entry name" value="GPCR_Rhodpsn_7TM"/>
</dbReference>
<dbReference type="EMBL" id="KQ418152">
    <property type="protein sequence ID" value="KOF88667.1"/>
    <property type="molecule type" value="Genomic_DNA"/>
</dbReference>
<dbReference type="AlphaFoldDB" id="A0A0L8HHF6"/>
<dbReference type="PANTHER" id="PTHR45695">
    <property type="entry name" value="LEUCOKININ RECEPTOR-RELATED"/>
    <property type="match status" value="1"/>
</dbReference>
<evidence type="ECO:0000256" key="1">
    <source>
        <dbReference type="ARBA" id="ARBA00004141"/>
    </source>
</evidence>
<dbReference type="InterPro" id="IPR000276">
    <property type="entry name" value="GPCR_Rhodpsn"/>
</dbReference>
<dbReference type="PROSITE" id="PS50262">
    <property type="entry name" value="G_PROTEIN_RECEP_F1_2"/>
    <property type="match status" value="1"/>
</dbReference>
<evidence type="ECO:0000256" key="8">
    <source>
        <dbReference type="SAM" id="Phobius"/>
    </source>
</evidence>
<evidence type="ECO:0000259" key="9">
    <source>
        <dbReference type="PROSITE" id="PS50262"/>
    </source>
</evidence>
<evidence type="ECO:0000256" key="2">
    <source>
        <dbReference type="ARBA" id="ARBA00022692"/>
    </source>
</evidence>
<dbReference type="GO" id="GO:0005886">
    <property type="term" value="C:plasma membrane"/>
    <property type="evidence" value="ECO:0007669"/>
    <property type="project" value="TreeGrafter"/>
</dbReference>
<feature type="transmembrane region" description="Helical" evidence="8">
    <location>
        <begin position="48"/>
        <end position="74"/>
    </location>
</feature>
<evidence type="ECO:0000256" key="6">
    <source>
        <dbReference type="ARBA" id="ARBA00023170"/>
    </source>
</evidence>
<keyword evidence="3 8" id="KW-1133">Transmembrane helix</keyword>
<keyword evidence="6" id="KW-0675">Receptor</keyword>
<dbReference type="OrthoDB" id="5975505at2759"/>
<dbReference type="GO" id="GO:0004930">
    <property type="term" value="F:G protein-coupled receptor activity"/>
    <property type="evidence" value="ECO:0007669"/>
    <property type="project" value="UniProtKB-KW"/>
</dbReference>
<keyword evidence="2 8" id="KW-0812">Transmembrane</keyword>
<feature type="domain" description="G-protein coupled receptors family 1 profile" evidence="9">
    <location>
        <begin position="65"/>
        <end position="106"/>
    </location>
</feature>
<gene>
    <name evidence="10" type="ORF">OCBIM_22014554mg</name>
</gene>
<dbReference type="Pfam" id="PF00001">
    <property type="entry name" value="7tm_1"/>
    <property type="match status" value="1"/>
</dbReference>
<comment type="subcellular location">
    <subcellularLocation>
        <location evidence="1">Membrane</location>
        <topology evidence="1">Multi-pass membrane protein</topology>
    </subcellularLocation>
</comment>
<dbReference type="SUPFAM" id="SSF81321">
    <property type="entry name" value="Family A G protein-coupled receptor-like"/>
    <property type="match status" value="1"/>
</dbReference>
<evidence type="ECO:0000256" key="7">
    <source>
        <dbReference type="ARBA" id="ARBA00023224"/>
    </source>
</evidence>
<dbReference type="STRING" id="37653.A0A0L8HHF6"/>
<evidence type="ECO:0000256" key="4">
    <source>
        <dbReference type="ARBA" id="ARBA00023040"/>
    </source>
</evidence>
<proteinExistence type="predicted"/>
<evidence type="ECO:0000256" key="5">
    <source>
        <dbReference type="ARBA" id="ARBA00023136"/>
    </source>
</evidence>
<feature type="transmembrane region" description="Helical" evidence="8">
    <location>
        <begin position="86"/>
        <end position="107"/>
    </location>
</feature>
<dbReference type="PRINTS" id="PR00237">
    <property type="entry name" value="GPCRRHODOPSN"/>
</dbReference>
<accession>A0A0L8HHF6</accession>
<keyword evidence="5 8" id="KW-0472">Membrane</keyword>
<organism evidence="10">
    <name type="scientific">Octopus bimaculoides</name>
    <name type="common">California two-spotted octopus</name>
    <dbReference type="NCBI Taxonomy" id="37653"/>
    <lineage>
        <taxon>Eukaryota</taxon>
        <taxon>Metazoa</taxon>
        <taxon>Spiralia</taxon>
        <taxon>Lophotrochozoa</taxon>
        <taxon>Mollusca</taxon>
        <taxon>Cephalopoda</taxon>
        <taxon>Coleoidea</taxon>
        <taxon>Octopodiformes</taxon>
        <taxon>Octopoda</taxon>
        <taxon>Incirrata</taxon>
        <taxon>Octopodidae</taxon>
        <taxon>Octopus</taxon>
    </lineage>
</organism>
<evidence type="ECO:0000256" key="3">
    <source>
        <dbReference type="ARBA" id="ARBA00022989"/>
    </source>
</evidence>
<evidence type="ECO:0000313" key="10">
    <source>
        <dbReference type="EMBL" id="KOF88667.1"/>
    </source>
</evidence>
<protein>
    <recommendedName>
        <fullName evidence="9">G-protein coupled receptors family 1 profile domain-containing protein</fullName>
    </recommendedName>
</protein>
<sequence>MEENDALYSDFDNYTDQITDSVISSVNGSNITHHVITYPLLKQQLHNIIIYSVAYGTVFLFAFIGNIFVIATVCRNRNMHTVTNYFLVNLAVADILVAVFCLPMTLLDNLFSGLNWYLFHRPRKKEMKSQPRQNVKTEYNEETKRY</sequence>
<keyword evidence="4" id="KW-0297">G-protein coupled receptor</keyword>
<name>A0A0L8HHF6_OCTBM</name>
<dbReference type="PANTHER" id="PTHR45695:SF9">
    <property type="entry name" value="LEUCOKININ RECEPTOR"/>
    <property type="match status" value="1"/>
</dbReference>